<accession>A0A7S0B370</accession>
<evidence type="ECO:0000313" key="2">
    <source>
        <dbReference type="EMBL" id="CAD8380726.1"/>
    </source>
</evidence>
<dbReference type="InterPro" id="IPR046357">
    <property type="entry name" value="PPIase_dom_sf"/>
</dbReference>
<dbReference type="GO" id="GO:0003755">
    <property type="term" value="F:peptidyl-prolyl cis-trans isomerase activity"/>
    <property type="evidence" value="ECO:0007669"/>
    <property type="project" value="InterPro"/>
</dbReference>
<dbReference type="GO" id="GO:0012505">
    <property type="term" value="C:endomembrane system"/>
    <property type="evidence" value="ECO:0007669"/>
    <property type="project" value="TreeGrafter"/>
</dbReference>
<dbReference type="PANTHER" id="PTHR46512:SF1">
    <property type="entry name" value="PEPTIDYLPROLYL ISOMERASE"/>
    <property type="match status" value="1"/>
</dbReference>
<dbReference type="GO" id="GO:0005740">
    <property type="term" value="C:mitochondrial envelope"/>
    <property type="evidence" value="ECO:0007669"/>
    <property type="project" value="TreeGrafter"/>
</dbReference>
<dbReference type="SUPFAM" id="SSF48452">
    <property type="entry name" value="TPR-like"/>
    <property type="match status" value="1"/>
</dbReference>
<proteinExistence type="predicted"/>
<feature type="transmembrane region" description="Helical" evidence="1">
    <location>
        <begin position="297"/>
        <end position="315"/>
    </location>
</feature>
<dbReference type="InterPro" id="IPR050754">
    <property type="entry name" value="FKBP4/5/8-like"/>
</dbReference>
<dbReference type="EMBL" id="HBEG01040809">
    <property type="protein sequence ID" value="CAD8380726.1"/>
    <property type="molecule type" value="Transcribed_RNA"/>
</dbReference>
<evidence type="ECO:0000256" key="1">
    <source>
        <dbReference type="SAM" id="Phobius"/>
    </source>
</evidence>
<sequence>MAGPATDVDVLGNGLLIMRTVEHGDIAQPKPSKGDHVDIQVRALLLEGEDHVGLGLRSFRVGEGDECDALEAVTPLMRPGEICAVRSIPAAFGLERELCKARPGAVVEAVVQLRKVQRPPPVAERSFPERLEEARKKKTRGNWLYGREEYQAAAVSFSLGLSYIREACHRHAVTRDRKGGGGPGEEAEGVSEDALGLCCSLYTNFALVQLRLPGAAGDALDTCNAALSLQPKSVKAMYLKAKALLAKALLAETKFPELAKEEAIETLQQVLELAPNNEEARVLLDTTRAETYGNNSLWFSMLWMVGSAAVVWLAVQIGNRYYPIWHRTEEGMMRGDDVTMN</sequence>
<protein>
    <recommendedName>
        <fullName evidence="3">Peptidylprolyl isomerase</fullName>
    </recommendedName>
</protein>
<organism evidence="2">
    <name type="scientific">Pyrodinium bahamense</name>
    <dbReference type="NCBI Taxonomy" id="73915"/>
    <lineage>
        <taxon>Eukaryota</taxon>
        <taxon>Sar</taxon>
        <taxon>Alveolata</taxon>
        <taxon>Dinophyceae</taxon>
        <taxon>Gonyaulacales</taxon>
        <taxon>Pyrocystaceae</taxon>
        <taxon>Pyrodinium</taxon>
    </lineage>
</organism>
<dbReference type="Gene3D" id="3.10.50.40">
    <property type="match status" value="1"/>
</dbReference>
<dbReference type="GO" id="GO:0005829">
    <property type="term" value="C:cytosol"/>
    <property type="evidence" value="ECO:0007669"/>
    <property type="project" value="TreeGrafter"/>
</dbReference>
<dbReference type="InterPro" id="IPR011990">
    <property type="entry name" value="TPR-like_helical_dom_sf"/>
</dbReference>
<gene>
    <name evidence="2" type="ORF">PBAH0796_LOCUS24949</name>
</gene>
<dbReference type="PANTHER" id="PTHR46512">
    <property type="entry name" value="PEPTIDYLPROLYL ISOMERASE"/>
    <property type="match status" value="1"/>
</dbReference>
<dbReference type="AlphaFoldDB" id="A0A7S0B370"/>
<dbReference type="GO" id="GO:0044183">
    <property type="term" value="F:protein folding chaperone"/>
    <property type="evidence" value="ECO:0007669"/>
    <property type="project" value="TreeGrafter"/>
</dbReference>
<keyword evidence="1" id="KW-0472">Membrane</keyword>
<keyword evidence="1" id="KW-1133">Transmembrane helix</keyword>
<dbReference type="GO" id="GO:0016020">
    <property type="term" value="C:membrane"/>
    <property type="evidence" value="ECO:0007669"/>
    <property type="project" value="TreeGrafter"/>
</dbReference>
<keyword evidence="1" id="KW-0812">Transmembrane</keyword>
<evidence type="ECO:0008006" key="3">
    <source>
        <dbReference type="Google" id="ProtNLM"/>
    </source>
</evidence>
<reference evidence="2" key="1">
    <citation type="submission" date="2021-01" db="EMBL/GenBank/DDBJ databases">
        <authorList>
            <person name="Corre E."/>
            <person name="Pelletier E."/>
            <person name="Niang G."/>
            <person name="Scheremetjew M."/>
            <person name="Finn R."/>
            <person name="Kale V."/>
            <person name="Holt S."/>
            <person name="Cochrane G."/>
            <person name="Meng A."/>
            <person name="Brown T."/>
            <person name="Cohen L."/>
        </authorList>
    </citation>
    <scope>NUCLEOTIDE SEQUENCE</scope>
    <source>
        <strain evidence="2">Pbaha01</strain>
    </source>
</reference>
<dbReference type="Gene3D" id="1.25.40.10">
    <property type="entry name" value="Tetratricopeptide repeat domain"/>
    <property type="match status" value="1"/>
</dbReference>
<name>A0A7S0B370_9DINO</name>